<accession>A0A5B8I9P2</accession>
<evidence type="ECO:0000313" key="5">
    <source>
        <dbReference type="EMBL" id="QDY71035.1"/>
    </source>
</evidence>
<dbReference type="PANTHER" id="PTHR40841:SF2">
    <property type="entry name" value="SIDEROPHORE-DEGRADING ESTERASE (EUROFUNG)"/>
    <property type="match status" value="1"/>
</dbReference>
<keyword evidence="6" id="KW-1185">Reference proteome</keyword>
<comment type="similarity">
    <text evidence="1">Belongs to the esterase D family.</text>
</comment>
<evidence type="ECO:0000256" key="2">
    <source>
        <dbReference type="ARBA" id="ARBA00022801"/>
    </source>
</evidence>
<evidence type="ECO:0000256" key="3">
    <source>
        <dbReference type="SAM" id="MobiDB-lite"/>
    </source>
</evidence>
<dbReference type="InterPro" id="IPR029058">
    <property type="entry name" value="AB_hydrolase_fold"/>
</dbReference>
<keyword evidence="2 5" id="KW-0378">Hydrolase</keyword>
<feature type="chain" id="PRO_5023114952" evidence="4">
    <location>
        <begin position="24"/>
        <end position="307"/>
    </location>
</feature>
<reference evidence="5 6" key="1">
    <citation type="submission" date="2019-07" db="EMBL/GenBank/DDBJ databases">
        <title>Litoreibacter alkalisoli sp. nov., isolated from saline-alkaline soil.</title>
        <authorList>
            <person name="Wang S."/>
            <person name="Xu L."/>
            <person name="Xing Y.-T."/>
            <person name="Sun J.-Q."/>
        </authorList>
    </citation>
    <scope>NUCLEOTIDE SEQUENCE [LARGE SCALE GENOMIC DNA]</scope>
    <source>
        <strain evidence="5 6">LN3S51</strain>
        <plasmid evidence="5 6">unnamed3</plasmid>
    </source>
</reference>
<dbReference type="InterPro" id="IPR052558">
    <property type="entry name" value="Siderophore_Hydrolase_D"/>
</dbReference>
<dbReference type="KEGG" id="lit:FPZ52_15065"/>
<geneLocation type="plasmid" evidence="5 6">
    <name>unnamed3</name>
</geneLocation>
<dbReference type="GO" id="GO:0016788">
    <property type="term" value="F:hydrolase activity, acting on ester bonds"/>
    <property type="evidence" value="ECO:0007669"/>
    <property type="project" value="TreeGrafter"/>
</dbReference>
<proteinExistence type="inferred from homology"/>
<evidence type="ECO:0000256" key="4">
    <source>
        <dbReference type="SAM" id="SignalP"/>
    </source>
</evidence>
<dbReference type="PANTHER" id="PTHR40841">
    <property type="entry name" value="SIDEROPHORE TRIACETYLFUSARININE C ESTERASE"/>
    <property type="match status" value="1"/>
</dbReference>
<dbReference type="AlphaFoldDB" id="A0A5B8I9P2"/>
<dbReference type="EMBL" id="CP042264">
    <property type="protein sequence ID" value="QDY71035.1"/>
    <property type="molecule type" value="Genomic_DNA"/>
</dbReference>
<name>A0A5B8I9P2_9RHOB</name>
<dbReference type="SUPFAM" id="SSF53474">
    <property type="entry name" value="alpha/beta-Hydrolases"/>
    <property type="match status" value="1"/>
</dbReference>
<dbReference type="InterPro" id="IPR000801">
    <property type="entry name" value="Esterase-like"/>
</dbReference>
<keyword evidence="4" id="KW-0732">Signal</keyword>
<dbReference type="RefSeq" id="WP_146366451.1">
    <property type="nucleotide sequence ID" value="NZ_CP042264.1"/>
</dbReference>
<dbReference type="OrthoDB" id="9784036at2"/>
<evidence type="ECO:0000256" key="1">
    <source>
        <dbReference type="ARBA" id="ARBA00005622"/>
    </source>
</evidence>
<dbReference type="Gene3D" id="3.40.50.1820">
    <property type="entry name" value="alpha/beta hydrolase"/>
    <property type="match status" value="1"/>
</dbReference>
<sequence>MTSRRNILLGGLALAGALRSAHSQPVQTLDGPTIFETGTPAYRFDRFTLPAPTGNTDYVIRVAWPDRSPPPNGFTTVFALDGTAVAATLNSTLLTRMAEQGGPAIVAIGYDSGQRFASLERTRDYTPPNANGDPVKDPRGRDGGHAAAFHDLLIHKIIPQAESIAPLDPGTRQLWGHSYGGLFTLFAAMRSDGSFGHFTAASPSLWWNDGEFAAQLSNWLDGDPLMSATLDIDHGSAERQRASRPANDNAQKLVRMRDAVPENLLEQFDARLRDKGVTGQMTTFDGFSHGETFPASLLKTLGVTDQS</sequence>
<protein>
    <submittedName>
        <fullName evidence="5">Alpha/beta hydrolase</fullName>
    </submittedName>
</protein>
<dbReference type="Pfam" id="PF00756">
    <property type="entry name" value="Esterase"/>
    <property type="match status" value="1"/>
</dbReference>
<keyword evidence="5" id="KW-0614">Plasmid</keyword>
<gene>
    <name evidence="5" type="ORF">FPZ52_15065</name>
</gene>
<evidence type="ECO:0000313" key="6">
    <source>
        <dbReference type="Proteomes" id="UP000318483"/>
    </source>
</evidence>
<organism evidence="5 6">
    <name type="scientific">Qingshengfaniella alkalisoli</name>
    <dbReference type="NCBI Taxonomy" id="2599296"/>
    <lineage>
        <taxon>Bacteria</taxon>
        <taxon>Pseudomonadati</taxon>
        <taxon>Pseudomonadota</taxon>
        <taxon>Alphaproteobacteria</taxon>
        <taxon>Rhodobacterales</taxon>
        <taxon>Paracoccaceae</taxon>
        <taxon>Qingshengfaniella</taxon>
    </lineage>
</organism>
<feature type="region of interest" description="Disordered" evidence="3">
    <location>
        <begin position="121"/>
        <end position="142"/>
    </location>
</feature>
<dbReference type="Proteomes" id="UP000318483">
    <property type="component" value="Plasmid unnamed3"/>
</dbReference>
<feature type="signal peptide" evidence="4">
    <location>
        <begin position="1"/>
        <end position="23"/>
    </location>
</feature>